<dbReference type="Pfam" id="PF00588">
    <property type="entry name" value="SpoU_methylase"/>
    <property type="match status" value="1"/>
</dbReference>
<dbReference type="Gene3D" id="3.40.1280.10">
    <property type="match status" value="1"/>
</dbReference>
<dbReference type="InterPro" id="IPR051259">
    <property type="entry name" value="rRNA_Methyltransferase"/>
</dbReference>
<keyword evidence="2" id="KW-0808">Transferase</keyword>
<feature type="domain" description="tRNA/rRNA methyltransferase SpoU type" evidence="3">
    <location>
        <begin position="37"/>
        <end position="176"/>
    </location>
</feature>
<dbReference type="GO" id="GO:0008173">
    <property type="term" value="F:RNA methyltransferase activity"/>
    <property type="evidence" value="ECO:0007669"/>
    <property type="project" value="InterPro"/>
</dbReference>
<keyword evidence="1" id="KW-0489">Methyltransferase</keyword>
<dbReference type="PANTHER" id="PTHR43191:SF2">
    <property type="entry name" value="RRNA METHYLTRANSFERASE 3, MITOCHONDRIAL"/>
    <property type="match status" value="1"/>
</dbReference>
<dbReference type="GO" id="GO:0032259">
    <property type="term" value="P:methylation"/>
    <property type="evidence" value="ECO:0007669"/>
    <property type="project" value="UniProtKB-KW"/>
</dbReference>
<dbReference type="InterPro" id="IPR029028">
    <property type="entry name" value="Alpha/beta_knot_MTases"/>
</dbReference>
<dbReference type="InterPro" id="IPR001537">
    <property type="entry name" value="SpoU_MeTrfase"/>
</dbReference>
<dbReference type="AlphaFoldDB" id="A0A6J6CA93"/>
<name>A0A6J6CA93_9ZZZZ</name>
<evidence type="ECO:0000256" key="1">
    <source>
        <dbReference type="ARBA" id="ARBA00022603"/>
    </source>
</evidence>
<dbReference type="InterPro" id="IPR029026">
    <property type="entry name" value="tRNA_m1G_MTases_N"/>
</dbReference>
<evidence type="ECO:0000313" key="4">
    <source>
        <dbReference type="EMBL" id="CAB4547323.1"/>
    </source>
</evidence>
<protein>
    <submittedName>
        <fullName evidence="4">Unannotated protein</fullName>
    </submittedName>
</protein>
<reference evidence="4" key="1">
    <citation type="submission" date="2020-05" db="EMBL/GenBank/DDBJ databases">
        <authorList>
            <person name="Chiriac C."/>
            <person name="Salcher M."/>
            <person name="Ghai R."/>
            <person name="Kavagutti S V."/>
        </authorList>
    </citation>
    <scope>NUCLEOTIDE SEQUENCE</scope>
</reference>
<accession>A0A6J6CA93</accession>
<organism evidence="4">
    <name type="scientific">freshwater metagenome</name>
    <dbReference type="NCBI Taxonomy" id="449393"/>
    <lineage>
        <taxon>unclassified sequences</taxon>
        <taxon>metagenomes</taxon>
        <taxon>ecological metagenomes</taxon>
    </lineage>
</organism>
<gene>
    <name evidence="4" type="ORF">UFOPK1505_00575</name>
</gene>
<dbReference type="SUPFAM" id="SSF75217">
    <property type="entry name" value="alpha/beta knot"/>
    <property type="match status" value="1"/>
</dbReference>
<sequence length="182" mass="19818">MSAMADSESPQGIIALCSTKSLKLKDLWQRKPNKIAFFWQIQDPGNAGTVIRTADACGFDAVVFSAESVDIFNPKTVRATVGSLWHIPVVVDINIEEFITEAKQNMFAIYALTGEADQRFNAEFIDRAKKTPSVWIFGNEARGLPELTSDPIKVSIPMKGYAESLNVASAAAIVLHSVGLSL</sequence>
<dbReference type="EMBL" id="CAEZSS010000097">
    <property type="protein sequence ID" value="CAB4547323.1"/>
    <property type="molecule type" value="Genomic_DNA"/>
</dbReference>
<evidence type="ECO:0000259" key="3">
    <source>
        <dbReference type="Pfam" id="PF00588"/>
    </source>
</evidence>
<dbReference type="GO" id="GO:0003723">
    <property type="term" value="F:RNA binding"/>
    <property type="evidence" value="ECO:0007669"/>
    <property type="project" value="InterPro"/>
</dbReference>
<evidence type="ECO:0000256" key="2">
    <source>
        <dbReference type="ARBA" id="ARBA00022679"/>
    </source>
</evidence>
<dbReference type="CDD" id="cd18095">
    <property type="entry name" value="SpoU-like_rRNA-MTase"/>
    <property type="match status" value="1"/>
</dbReference>
<dbReference type="PANTHER" id="PTHR43191">
    <property type="entry name" value="RRNA METHYLTRANSFERASE 3"/>
    <property type="match status" value="1"/>
</dbReference>
<proteinExistence type="predicted"/>
<dbReference type="GO" id="GO:0006396">
    <property type="term" value="P:RNA processing"/>
    <property type="evidence" value="ECO:0007669"/>
    <property type="project" value="InterPro"/>
</dbReference>